<gene>
    <name evidence="2" type="ORF">SU86_002215</name>
</gene>
<dbReference type="STRING" id="1603555.SU86_002215"/>
<sequence length="82" mass="9145">MTEIAFVLVKCETAHEMDVMRDLLKIDGVKEAHGTYGMYDIFVKVVGPDHKHVSDIITKQIRKTNNVLSTTTLSTIPEQGGK</sequence>
<dbReference type="Proteomes" id="UP000266745">
    <property type="component" value="Chromosome"/>
</dbReference>
<name>A0A3G1B179_9ARCH</name>
<dbReference type="AlphaFoldDB" id="A0A3G1B179"/>
<accession>A0A3G1B179</accession>
<dbReference type="OrthoDB" id="8136at2157"/>
<dbReference type="GeneID" id="24875200"/>
<feature type="domain" description="Transcription regulator AsnC/Lrp ligand binding" evidence="1">
    <location>
        <begin position="7"/>
        <end position="73"/>
    </location>
</feature>
<protein>
    <submittedName>
        <fullName evidence="2">Transcriptional regulator</fullName>
    </submittedName>
</protein>
<dbReference type="KEGG" id="tah:SU86_002215"/>
<dbReference type="RefSeq" id="WP_048187970.1">
    <property type="nucleotide sequence ID" value="NZ_CP011097.1"/>
</dbReference>
<dbReference type="InterPro" id="IPR011008">
    <property type="entry name" value="Dimeric_a/b-barrel"/>
</dbReference>
<evidence type="ECO:0000313" key="2">
    <source>
        <dbReference type="EMBL" id="AJZ75392.1"/>
    </source>
</evidence>
<dbReference type="EMBL" id="CP011097">
    <property type="protein sequence ID" value="AJZ75392.1"/>
    <property type="molecule type" value="Genomic_DNA"/>
</dbReference>
<reference evidence="2 3" key="1">
    <citation type="journal article" date="2016" name="Sci. Rep.">
        <title>A novel ammonia-oxidizing archaeon from wastewater treatment plant: Its enrichment, physiological and genomic characteristics.</title>
        <authorList>
            <person name="Li Y."/>
            <person name="Ding K."/>
            <person name="Wen X."/>
            <person name="Zhang B."/>
            <person name="Shen B."/>
            <person name="Yang Y."/>
        </authorList>
    </citation>
    <scope>NUCLEOTIDE SEQUENCE [LARGE SCALE GENOMIC DNA]</scope>
    <source>
        <strain evidence="2 3">SAT1</strain>
    </source>
</reference>
<dbReference type="SUPFAM" id="SSF54909">
    <property type="entry name" value="Dimeric alpha+beta barrel"/>
    <property type="match status" value="1"/>
</dbReference>
<dbReference type="InterPro" id="IPR019887">
    <property type="entry name" value="Tscrpt_reg_AsnC/Lrp_C"/>
</dbReference>
<evidence type="ECO:0000259" key="1">
    <source>
        <dbReference type="Pfam" id="PF01037"/>
    </source>
</evidence>
<dbReference type="Pfam" id="PF01037">
    <property type="entry name" value="AsnC_trans_reg"/>
    <property type="match status" value="1"/>
</dbReference>
<evidence type="ECO:0000313" key="3">
    <source>
        <dbReference type="Proteomes" id="UP000266745"/>
    </source>
</evidence>
<organism evidence="2 3">
    <name type="scientific">Candidatus Nitrosotenuis cloacae</name>
    <dbReference type="NCBI Taxonomy" id="1603555"/>
    <lineage>
        <taxon>Archaea</taxon>
        <taxon>Nitrososphaerota</taxon>
        <taxon>Candidatus Nitrosotenuis</taxon>
    </lineage>
</organism>
<dbReference type="Gene3D" id="3.30.70.920">
    <property type="match status" value="1"/>
</dbReference>
<keyword evidence="3" id="KW-1185">Reference proteome</keyword>
<proteinExistence type="predicted"/>